<dbReference type="AlphaFoldDB" id="A0A426DKA2"/>
<comment type="caution">
    <text evidence="3">The sequence shown here is derived from an EMBL/GenBank/DDBJ whole genome shotgun (WGS) entry which is preliminary data.</text>
</comment>
<dbReference type="InterPro" id="IPR022310">
    <property type="entry name" value="NAD/GMP_synthase"/>
</dbReference>
<dbReference type="Pfam" id="PF02540">
    <property type="entry name" value="NAD_synthase"/>
    <property type="match status" value="1"/>
</dbReference>
<feature type="active site" description="Nucleophile and sulfur donor" evidence="1">
    <location>
        <position position="177"/>
    </location>
</feature>
<protein>
    <submittedName>
        <fullName evidence="3">ATP-dependent sacrificial sulfur transferase LarE</fullName>
    </submittedName>
</protein>
<dbReference type="PIRSF" id="PIRSF006661">
    <property type="entry name" value="PP-lp_UCP006661"/>
    <property type="match status" value="1"/>
</dbReference>
<organism evidence="3 4">
    <name type="scientific">Schaedlerella arabinosiphila</name>
    <dbReference type="NCBI Taxonomy" id="2044587"/>
    <lineage>
        <taxon>Bacteria</taxon>
        <taxon>Bacillati</taxon>
        <taxon>Bacillota</taxon>
        <taxon>Clostridia</taxon>
        <taxon>Lachnospirales</taxon>
        <taxon>Lachnospiraceae</taxon>
        <taxon>Schaedlerella</taxon>
    </lineage>
</organism>
<dbReference type="InterPro" id="IPR052188">
    <property type="entry name" value="Ni-pincer_cofactor_biosynth"/>
</dbReference>
<sequence>MMQYEEKKIRLKKQIQAYAGEGCIVAFSGGVDSSLLLKLVCEAKGRVWAVTMQTRLHPVCEIEHAQRVAEEIGAPHLVIPVDELEEAGIRQNPPDRCYLCKKHLFTRILQKAESLDIPNILEGTNEDDLHVYRPGLKALRELGVASPLADAGFTKAEVRRLAEEYGLSVADRPAAPCMATRFPYGTGLSYEELQKAAQGEAYLKGFGLYNVRLRIHGGIARIETDTEGFSVLLSRRQDVISYLKDLGYTYITLDLEGFRSGSMDVGITG</sequence>
<evidence type="ECO:0000313" key="3">
    <source>
        <dbReference type="EMBL" id="RRK33228.1"/>
    </source>
</evidence>
<gene>
    <name evidence="3" type="primary">larE</name>
    <name evidence="3" type="ORF">EBB54_19205</name>
</gene>
<dbReference type="RefSeq" id="WP_125128550.1">
    <property type="nucleotide sequence ID" value="NZ_RHJS01000002.1"/>
</dbReference>
<dbReference type="EMBL" id="RHJS01000002">
    <property type="protein sequence ID" value="RRK33228.1"/>
    <property type="molecule type" value="Genomic_DNA"/>
</dbReference>
<evidence type="ECO:0000313" key="4">
    <source>
        <dbReference type="Proteomes" id="UP000274920"/>
    </source>
</evidence>
<dbReference type="Proteomes" id="UP000274920">
    <property type="component" value="Unassembled WGS sequence"/>
</dbReference>
<dbReference type="PANTHER" id="PTHR43169">
    <property type="entry name" value="EXSB FAMILY PROTEIN"/>
    <property type="match status" value="1"/>
</dbReference>
<dbReference type="NCBIfam" id="TIGR00268">
    <property type="entry name" value="ATP-dependent sacrificial sulfur transferase LarE"/>
    <property type="match status" value="1"/>
</dbReference>
<name>A0A426DKA2_9FIRM</name>
<proteinExistence type="predicted"/>
<keyword evidence="4" id="KW-1185">Reference proteome</keyword>
<feature type="domain" description="NAD/GMP synthase" evidence="2">
    <location>
        <begin position="7"/>
        <end position="87"/>
    </location>
</feature>
<accession>A0A426DKA2</accession>
<dbReference type="InterPro" id="IPR014729">
    <property type="entry name" value="Rossmann-like_a/b/a_fold"/>
</dbReference>
<dbReference type="Gene3D" id="3.40.50.620">
    <property type="entry name" value="HUPs"/>
    <property type="match status" value="1"/>
</dbReference>
<dbReference type="SUPFAM" id="SSF52402">
    <property type="entry name" value="Adenine nucleotide alpha hydrolases-like"/>
    <property type="match status" value="1"/>
</dbReference>
<keyword evidence="3" id="KW-0808">Transferase</keyword>
<dbReference type="PANTHER" id="PTHR43169:SF2">
    <property type="entry name" value="NAD_GMP SYNTHASE DOMAIN-CONTAINING PROTEIN"/>
    <property type="match status" value="1"/>
</dbReference>
<evidence type="ECO:0000256" key="1">
    <source>
        <dbReference type="PIRSR" id="PIRSR006661-1"/>
    </source>
</evidence>
<evidence type="ECO:0000259" key="2">
    <source>
        <dbReference type="Pfam" id="PF02540"/>
    </source>
</evidence>
<dbReference type="InterPro" id="IPR005232">
    <property type="entry name" value="LarE"/>
</dbReference>
<dbReference type="GO" id="GO:0006163">
    <property type="term" value="P:purine nucleotide metabolic process"/>
    <property type="evidence" value="ECO:0007669"/>
    <property type="project" value="UniProtKB-ARBA"/>
</dbReference>
<dbReference type="GO" id="GO:0016783">
    <property type="term" value="F:sulfurtransferase activity"/>
    <property type="evidence" value="ECO:0007669"/>
    <property type="project" value="InterPro"/>
</dbReference>
<reference evidence="3" key="1">
    <citation type="submission" date="2018-10" db="EMBL/GenBank/DDBJ databases">
        <title>Schaedlerella arabinophila gen. nov. sp. nov., isolated from the mouse intestinal tract and comparative analysis with the genome of the closely related altered Schaedler flora strain ASF502.</title>
        <authorList>
            <person name="Miyake S."/>
            <person name="Soh M."/>
            <person name="Seedorf H."/>
        </authorList>
    </citation>
    <scope>NUCLEOTIDE SEQUENCE [LARGE SCALE GENOMIC DNA]</scope>
    <source>
        <strain evidence="3">DSM 106076</strain>
    </source>
</reference>
<dbReference type="CDD" id="cd01990">
    <property type="entry name" value="LarE-like"/>
    <property type="match status" value="1"/>
</dbReference>